<proteinExistence type="predicted"/>
<evidence type="ECO:0000256" key="1">
    <source>
        <dbReference type="SAM" id="MobiDB-lite"/>
    </source>
</evidence>
<gene>
    <name evidence="2" type="ORF">LVJ94_42855</name>
</gene>
<name>A0ABZ2KYN8_9BACT</name>
<feature type="region of interest" description="Disordered" evidence="1">
    <location>
        <begin position="19"/>
        <end position="52"/>
    </location>
</feature>
<evidence type="ECO:0000313" key="3">
    <source>
        <dbReference type="Proteomes" id="UP001374803"/>
    </source>
</evidence>
<dbReference type="Proteomes" id="UP001374803">
    <property type="component" value="Chromosome"/>
</dbReference>
<protein>
    <submittedName>
        <fullName evidence="2">Uncharacterized protein</fullName>
    </submittedName>
</protein>
<dbReference type="EMBL" id="CP089983">
    <property type="protein sequence ID" value="WXB03632.1"/>
    <property type="molecule type" value="Genomic_DNA"/>
</dbReference>
<evidence type="ECO:0000313" key="2">
    <source>
        <dbReference type="EMBL" id="WXB03632.1"/>
    </source>
</evidence>
<organism evidence="2 3">
    <name type="scientific">Pendulispora rubella</name>
    <dbReference type="NCBI Taxonomy" id="2741070"/>
    <lineage>
        <taxon>Bacteria</taxon>
        <taxon>Pseudomonadati</taxon>
        <taxon>Myxococcota</taxon>
        <taxon>Myxococcia</taxon>
        <taxon>Myxococcales</taxon>
        <taxon>Sorangiineae</taxon>
        <taxon>Pendulisporaceae</taxon>
        <taxon>Pendulispora</taxon>
    </lineage>
</organism>
<sequence length="157" mass="15825">MGFGREDGRRLVAFALRDDPGPDTVAVPDTKVGPDDTDGRVSTADEDGACAPPGEDACVEVDGRTAALGAAAPPITRVFMLVSFLLGSGPVVRCGSLFFATDEFVGAGAGFAPRFGSVASPSVRVDVDPEGEELRVGGDGTCDGVPPSAIGGAAGRW</sequence>
<accession>A0ABZ2KYN8</accession>
<keyword evidence="3" id="KW-1185">Reference proteome</keyword>
<dbReference type="RefSeq" id="WP_394833264.1">
    <property type="nucleotide sequence ID" value="NZ_CP089929.1"/>
</dbReference>
<reference evidence="2" key="1">
    <citation type="submission" date="2021-12" db="EMBL/GenBank/DDBJ databases">
        <title>Discovery of the Pendulisporaceae a myxobacterial family with distinct sporulation behavior and unique specialized metabolism.</title>
        <authorList>
            <person name="Garcia R."/>
            <person name="Popoff A."/>
            <person name="Bader C.D."/>
            <person name="Loehr J."/>
            <person name="Walesch S."/>
            <person name="Walt C."/>
            <person name="Boldt J."/>
            <person name="Bunk B."/>
            <person name="Haeckl F.J.F.P.J."/>
            <person name="Gunesch A.P."/>
            <person name="Birkelbach J."/>
            <person name="Nuebel U."/>
            <person name="Pietschmann T."/>
            <person name="Bach T."/>
            <person name="Mueller R."/>
        </authorList>
    </citation>
    <scope>NUCLEOTIDE SEQUENCE</scope>
    <source>
        <strain evidence="2">MSr11367</strain>
    </source>
</reference>